<keyword evidence="3" id="KW-1185">Reference proteome</keyword>
<accession>A0ABS8MF49</accession>
<protein>
    <recommendedName>
        <fullName evidence="4">YD repeat-containing protein</fullName>
    </recommendedName>
</protein>
<keyword evidence="1" id="KW-0732">Signal</keyword>
<evidence type="ECO:0008006" key="4">
    <source>
        <dbReference type="Google" id="ProtNLM"/>
    </source>
</evidence>
<reference evidence="2" key="1">
    <citation type="submission" date="2021-11" db="EMBL/GenBank/DDBJ databases">
        <title>Description of novel Flavobacterium species.</title>
        <authorList>
            <person name="Saticioglu I.B."/>
            <person name="Ay H."/>
            <person name="Altun S."/>
            <person name="Duman M."/>
        </authorList>
    </citation>
    <scope>NUCLEOTIDE SEQUENCE</scope>
    <source>
        <strain evidence="2">F-30</strain>
    </source>
</reference>
<dbReference type="Proteomes" id="UP001430679">
    <property type="component" value="Unassembled WGS sequence"/>
</dbReference>
<feature type="chain" id="PRO_5046625339" description="YD repeat-containing protein" evidence="1">
    <location>
        <begin position="20"/>
        <end position="253"/>
    </location>
</feature>
<dbReference type="PROSITE" id="PS51257">
    <property type="entry name" value="PROKAR_LIPOPROTEIN"/>
    <property type="match status" value="1"/>
</dbReference>
<feature type="signal peptide" evidence="1">
    <location>
        <begin position="1"/>
        <end position="19"/>
    </location>
</feature>
<evidence type="ECO:0000313" key="3">
    <source>
        <dbReference type="Proteomes" id="UP001430679"/>
    </source>
</evidence>
<dbReference type="RefSeq" id="WP_230036884.1">
    <property type="nucleotide sequence ID" value="NZ_JAJJMM010000001.1"/>
</dbReference>
<evidence type="ECO:0000313" key="2">
    <source>
        <dbReference type="EMBL" id="MCC9064154.1"/>
    </source>
</evidence>
<organism evidence="2 3">
    <name type="scientific">Flavobacterium piscisymbiosum</name>
    <dbReference type="NCBI Taxonomy" id="2893753"/>
    <lineage>
        <taxon>Bacteria</taxon>
        <taxon>Pseudomonadati</taxon>
        <taxon>Bacteroidota</taxon>
        <taxon>Flavobacteriia</taxon>
        <taxon>Flavobacteriales</taxon>
        <taxon>Flavobacteriaceae</taxon>
        <taxon>Flavobacterium</taxon>
    </lineage>
</organism>
<evidence type="ECO:0000256" key="1">
    <source>
        <dbReference type="SAM" id="SignalP"/>
    </source>
</evidence>
<gene>
    <name evidence="2" type="ORF">LNP81_14230</name>
</gene>
<name>A0ABS8MF49_9FLAO</name>
<comment type="caution">
    <text evidence="2">The sequence shown here is derived from an EMBL/GenBank/DDBJ whole genome shotgun (WGS) entry which is preliminary data.</text>
</comment>
<dbReference type="EMBL" id="JAJJMM010000001">
    <property type="protein sequence ID" value="MCC9064154.1"/>
    <property type="molecule type" value="Genomic_DNA"/>
</dbReference>
<sequence>MKKLLYLFAASLLVFTSCSNDDNNSSDPASSILVKKITEYENSLPVSRDVLYNGNKIVSITETDGSQTKFTYNGNQIVKIEEFDEDGLSEGPIEYGYTNGLMTSYVKKYDDLYNHKTKYIHNNDGTVSYEQFKVNISTGDEEKYGQTGKLTFKDGNLIKAERSYDQFGSVEIYEYDTQNNPFKNVAGYNLLLDEEPTTNNVIKRTETSGSGNNVYTYETIYSYKYDANNYPTERVAAFPNGSSTTTETTLYAY</sequence>
<proteinExistence type="predicted"/>